<keyword evidence="1" id="KW-0812">Transmembrane</keyword>
<proteinExistence type="predicted"/>
<keyword evidence="1" id="KW-0472">Membrane</keyword>
<keyword evidence="1" id="KW-1133">Transmembrane helix</keyword>
<dbReference type="SUPFAM" id="SSF81321">
    <property type="entry name" value="Family A G protein-coupled receptor-like"/>
    <property type="match status" value="1"/>
</dbReference>
<comment type="caution">
    <text evidence="2">The sequence shown here is derived from an EMBL/GenBank/DDBJ whole genome shotgun (WGS) entry which is preliminary data.</text>
</comment>
<reference evidence="2" key="1">
    <citation type="journal article" date="2021" name="Mol. Ecol. Resour.">
        <title>Apolygus lucorum genome provides insights into omnivorousness and mesophyll feeding.</title>
        <authorList>
            <person name="Liu Y."/>
            <person name="Liu H."/>
            <person name="Wang H."/>
            <person name="Huang T."/>
            <person name="Liu B."/>
            <person name="Yang B."/>
            <person name="Yin L."/>
            <person name="Li B."/>
            <person name="Zhang Y."/>
            <person name="Zhang S."/>
            <person name="Jiang F."/>
            <person name="Zhang X."/>
            <person name="Ren Y."/>
            <person name="Wang B."/>
            <person name="Wang S."/>
            <person name="Lu Y."/>
            <person name="Wu K."/>
            <person name="Fan W."/>
            <person name="Wang G."/>
        </authorList>
    </citation>
    <scope>NUCLEOTIDE SEQUENCE</scope>
    <source>
        <strain evidence="2">12Hb</strain>
    </source>
</reference>
<feature type="transmembrane region" description="Helical" evidence="1">
    <location>
        <begin position="28"/>
        <end position="49"/>
    </location>
</feature>
<name>A0A8S9XT18_APOLU</name>
<keyword evidence="3" id="KW-1185">Reference proteome</keyword>
<sequence length="104" mass="12161">MVVEDVEFGEMFLYHSCIEMWPHPTLKVMYTVCILMIQAVIPSTVVVCIHARIARYLHAHATVQRDSRRAQRELSRNKRTTILLSETFSQNLCRNSTCQEYRGM</sequence>
<evidence type="ECO:0008006" key="4">
    <source>
        <dbReference type="Google" id="ProtNLM"/>
    </source>
</evidence>
<dbReference type="EMBL" id="WIXP02000004">
    <property type="protein sequence ID" value="KAF6212182.1"/>
    <property type="molecule type" value="Genomic_DNA"/>
</dbReference>
<dbReference type="OrthoDB" id="9046662at2759"/>
<dbReference type="Proteomes" id="UP000466442">
    <property type="component" value="Unassembled WGS sequence"/>
</dbReference>
<accession>A0A8S9XT18</accession>
<gene>
    <name evidence="2" type="ORF">GE061_012703</name>
</gene>
<protein>
    <recommendedName>
        <fullName evidence="4">G-protein coupled receptors family 1 profile domain-containing protein</fullName>
    </recommendedName>
</protein>
<dbReference type="AlphaFoldDB" id="A0A8S9XT18"/>
<evidence type="ECO:0000256" key="1">
    <source>
        <dbReference type="SAM" id="Phobius"/>
    </source>
</evidence>
<evidence type="ECO:0000313" key="3">
    <source>
        <dbReference type="Proteomes" id="UP000466442"/>
    </source>
</evidence>
<dbReference type="Gene3D" id="1.20.1070.10">
    <property type="entry name" value="Rhodopsin 7-helix transmembrane proteins"/>
    <property type="match status" value="1"/>
</dbReference>
<organism evidence="2 3">
    <name type="scientific">Apolygus lucorum</name>
    <name type="common">Small green plant bug</name>
    <name type="synonym">Lygocoris lucorum</name>
    <dbReference type="NCBI Taxonomy" id="248454"/>
    <lineage>
        <taxon>Eukaryota</taxon>
        <taxon>Metazoa</taxon>
        <taxon>Ecdysozoa</taxon>
        <taxon>Arthropoda</taxon>
        <taxon>Hexapoda</taxon>
        <taxon>Insecta</taxon>
        <taxon>Pterygota</taxon>
        <taxon>Neoptera</taxon>
        <taxon>Paraneoptera</taxon>
        <taxon>Hemiptera</taxon>
        <taxon>Heteroptera</taxon>
        <taxon>Panheteroptera</taxon>
        <taxon>Cimicomorpha</taxon>
        <taxon>Miridae</taxon>
        <taxon>Mirini</taxon>
        <taxon>Apolygus</taxon>
    </lineage>
</organism>
<evidence type="ECO:0000313" key="2">
    <source>
        <dbReference type="EMBL" id="KAF6212182.1"/>
    </source>
</evidence>